<name>A0A9P0L8L9_ACAOB</name>
<gene>
    <name evidence="6" type="ORF">ACAOBT_LOCUS19664</name>
</gene>
<keyword evidence="1" id="KW-0479">Metal-binding</keyword>
<dbReference type="SMART" id="SM00355">
    <property type="entry name" value="ZnF_C2H2"/>
    <property type="match status" value="11"/>
</dbReference>
<proteinExistence type="predicted"/>
<accession>A0A9P0L8L9</accession>
<keyword evidence="2" id="KW-0677">Repeat</keyword>
<keyword evidence="4" id="KW-0862">Zinc</keyword>
<evidence type="ECO:0000256" key="2">
    <source>
        <dbReference type="ARBA" id="ARBA00022737"/>
    </source>
</evidence>
<evidence type="ECO:0000256" key="4">
    <source>
        <dbReference type="ARBA" id="ARBA00022833"/>
    </source>
</evidence>
<feature type="domain" description="C2H2-type" evidence="5">
    <location>
        <begin position="414"/>
        <end position="435"/>
    </location>
</feature>
<dbReference type="PROSITE" id="PS00028">
    <property type="entry name" value="ZINC_FINGER_C2H2_1"/>
    <property type="match status" value="2"/>
</dbReference>
<evidence type="ECO:0000313" key="6">
    <source>
        <dbReference type="EMBL" id="CAH1990437.1"/>
    </source>
</evidence>
<evidence type="ECO:0000256" key="1">
    <source>
        <dbReference type="ARBA" id="ARBA00022723"/>
    </source>
</evidence>
<evidence type="ECO:0000259" key="5">
    <source>
        <dbReference type="PROSITE" id="PS00028"/>
    </source>
</evidence>
<keyword evidence="7" id="KW-1185">Reference proteome</keyword>
<evidence type="ECO:0000313" key="7">
    <source>
        <dbReference type="Proteomes" id="UP001152888"/>
    </source>
</evidence>
<dbReference type="AlphaFoldDB" id="A0A9P0L8L9"/>
<feature type="domain" description="C2H2-type" evidence="5">
    <location>
        <begin position="541"/>
        <end position="562"/>
    </location>
</feature>
<dbReference type="GO" id="GO:0008270">
    <property type="term" value="F:zinc ion binding"/>
    <property type="evidence" value="ECO:0007669"/>
    <property type="project" value="UniProtKB-KW"/>
</dbReference>
<sequence>MELGEQTLKVKHEPYEEIEIDSASVKVENEDLNESVCIKSERAKTSTQEATDSTFEFVGLEIANGVCQSTTDKIEIKTEPPEIAREDWSLLQSSHTCYSACPRIKVEQTKEDWDKTAANKEASKEIKLEDNAKVKCEDMESLEQNQQLDIDMKIDPSALSAELELESDAKEKNCRKQLVMDTEAGGNLYTCYNCAYDTNSKNDLLHHLNDNSCNMYEVQTTLHRKKKKRSFTIEIKREKWLQKQHASSSSGLETDRECSESELIKNPLGYGSVTFEKFACEYCDFKTIRHYTLKEHHKKQHSGAFFAKCQYCDYKANYIYILKKHVERVHDISTCSHCGEILKTHMSLVWHIFNKHEYFVSFVNNFYECSKCSYKSQAKKSVQDHMLTHFDEAIFTTTVSLNKPSDSSLNYIQCVHCKAALKNEHALDAHIVSAHPNCIPTLSYKLYKCSFCEFKIIGNPYNLFEHKWKQHGITPDFFLCKYCSAEFKRKKGLDEHLLTKHHIVSYSVSDELHKCPNCSFASTMERNLERHISKNECYARCEHCNLAFRGKLPLDDHILKKHPDFIKTITSNIYVCKLCWYKTTIQREFGRHLTTHSKDSI</sequence>
<keyword evidence="3" id="KW-0863">Zinc-finger</keyword>
<dbReference type="InterPro" id="IPR013087">
    <property type="entry name" value="Znf_C2H2_type"/>
</dbReference>
<dbReference type="Gene3D" id="3.30.160.60">
    <property type="entry name" value="Classic Zinc Finger"/>
    <property type="match status" value="4"/>
</dbReference>
<dbReference type="GO" id="GO:0005634">
    <property type="term" value="C:nucleus"/>
    <property type="evidence" value="ECO:0007669"/>
    <property type="project" value="TreeGrafter"/>
</dbReference>
<dbReference type="PANTHER" id="PTHR24403">
    <property type="entry name" value="ZINC FINGER PROTEIN"/>
    <property type="match status" value="1"/>
</dbReference>
<comment type="caution">
    <text evidence="6">The sequence shown here is derived from an EMBL/GenBank/DDBJ whole genome shotgun (WGS) entry which is preliminary data.</text>
</comment>
<reference evidence="6" key="1">
    <citation type="submission" date="2022-03" db="EMBL/GenBank/DDBJ databases">
        <authorList>
            <person name="Sayadi A."/>
        </authorList>
    </citation>
    <scope>NUCLEOTIDE SEQUENCE</scope>
</reference>
<organism evidence="6 7">
    <name type="scientific">Acanthoscelides obtectus</name>
    <name type="common">Bean weevil</name>
    <name type="synonym">Bruchus obtectus</name>
    <dbReference type="NCBI Taxonomy" id="200917"/>
    <lineage>
        <taxon>Eukaryota</taxon>
        <taxon>Metazoa</taxon>
        <taxon>Ecdysozoa</taxon>
        <taxon>Arthropoda</taxon>
        <taxon>Hexapoda</taxon>
        <taxon>Insecta</taxon>
        <taxon>Pterygota</taxon>
        <taxon>Neoptera</taxon>
        <taxon>Endopterygota</taxon>
        <taxon>Coleoptera</taxon>
        <taxon>Polyphaga</taxon>
        <taxon>Cucujiformia</taxon>
        <taxon>Chrysomeloidea</taxon>
        <taxon>Chrysomelidae</taxon>
        <taxon>Bruchinae</taxon>
        <taxon>Bruchini</taxon>
        <taxon>Acanthoscelides</taxon>
    </lineage>
</organism>
<dbReference type="EMBL" id="CAKOFQ010007088">
    <property type="protein sequence ID" value="CAH1990437.1"/>
    <property type="molecule type" value="Genomic_DNA"/>
</dbReference>
<protein>
    <recommendedName>
        <fullName evidence="5">C2H2-type domain-containing protein</fullName>
    </recommendedName>
</protein>
<dbReference type="GO" id="GO:0045944">
    <property type="term" value="P:positive regulation of transcription by RNA polymerase II"/>
    <property type="evidence" value="ECO:0007669"/>
    <property type="project" value="TreeGrafter"/>
</dbReference>
<dbReference type="InterPro" id="IPR050688">
    <property type="entry name" value="Zinc_finger/UBP_domain"/>
</dbReference>
<dbReference type="Proteomes" id="UP001152888">
    <property type="component" value="Unassembled WGS sequence"/>
</dbReference>
<evidence type="ECO:0000256" key="3">
    <source>
        <dbReference type="ARBA" id="ARBA00022771"/>
    </source>
</evidence>
<dbReference type="OrthoDB" id="3561125at2759"/>
<dbReference type="PANTHER" id="PTHR24403:SF67">
    <property type="entry name" value="FI01116P-RELATED"/>
    <property type="match status" value="1"/>
</dbReference>